<dbReference type="KEGG" id="mnt:21409203"/>
<dbReference type="PANTHER" id="PTHR31050:SF7">
    <property type="entry name" value="DUF1262 FAMILY PROTEIN"/>
    <property type="match status" value="1"/>
</dbReference>
<dbReference type="STRING" id="981085.W9QZ56"/>
<dbReference type="Pfam" id="PF06880">
    <property type="entry name" value="DUF1262"/>
    <property type="match status" value="1"/>
</dbReference>
<accession>W9QZ56</accession>
<reference evidence="2" key="1">
    <citation type="submission" date="2013-01" db="EMBL/GenBank/DDBJ databases">
        <title>Draft Genome Sequence of a Mulberry Tree, Morus notabilis C.K. Schneid.</title>
        <authorList>
            <person name="He N."/>
            <person name="Zhao S."/>
        </authorList>
    </citation>
    <scope>NUCLEOTIDE SEQUENCE</scope>
</reference>
<dbReference type="Proteomes" id="UP000030645">
    <property type="component" value="Unassembled WGS sequence"/>
</dbReference>
<dbReference type="eggNOG" id="ENOG502QPJ9">
    <property type="taxonomic scope" value="Eukaryota"/>
</dbReference>
<evidence type="ECO:0000313" key="2">
    <source>
        <dbReference type="Proteomes" id="UP000030645"/>
    </source>
</evidence>
<keyword evidence="2" id="KW-1185">Reference proteome</keyword>
<organism evidence="1 2">
    <name type="scientific">Morus notabilis</name>
    <dbReference type="NCBI Taxonomy" id="981085"/>
    <lineage>
        <taxon>Eukaryota</taxon>
        <taxon>Viridiplantae</taxon>
        <taxon>Streptophyta</taxon>
        <taxon>Embryophyta</taxon>
        <taxon>Tracheophyta</taxon>
        <taxon>Spermatophyta</taxon>
        <taxon>Magnoliopsida</taxon>
        <taxon>eudicotyledons</taxon>
        <taxon>Gunneridae</taxon>
        <taxon>Pentapetalae</taxon>
        <taxon>rosids</taxon>
        <taxon>fabids</taxon>
        <taxon>Rosales</taxon>
        <taxon>Moraceae</taxon>
        <taxon>Moreae</taxon>
        <taxon>Morus</taxon>
    </lineage>
</organism>
<dbReference type="PANTHER" id="PTHR31050">
    <property type="entry name" value="OS08G0413200 PROTEIN"/>
    <property type="match status" value="1"/>
</dbReference>
<protein>
    <submittedName>
        <fullName evidence="1">Uncharacterized protein</fullName>
    </submittedName>
</protein>
<proteinExistence type="predicted"/>
<dbReference type="AlphaFoldDB" id="W9QZ56"/>
<name>W9QZ56_9ROSA</name>
<dbReference type="OrthoDB" id="647907at2759"/>
<dbReference type="EMBL" id="KE343883">
    <property type="protein sequence ID" value="EXB44964.1"/>
    <property type="molecule type" value="Genomic_DNA"/>
</dbReference>
<dbReference type="InterPro" id="IPR010683">
    <property type="entry name" value="DUF1262"/>
</dbReference>
<evidence type="ECO:0000313" key="1">
    <source>
        <dbReference type="EMBL" id="EXB44964.1"/>
    </source>
</evidence>
<sequence length="391" mass="45749">MYVTRPLSLLRRSPELLTLAPQEGPNSGYLVIFDEECETTTCFGLCKDNSIRGLPFPQNKDLTIRYSTGVGENSETYYDGVVFIPVLDQPLSSNLYYVIRRQGKHKGEASASSKEEDMGTCCCCKYIKDVKPRPLDPLDIYQQVQINHKKHRGFTAVSVAQDGFPPNFLRRKYWEVYMRTPRYYQLDEAPGLDSSLRARLPNFNFSPSNLSSETVVVGKWYTPLVFVKEDYGRLKEQMKKSMFYEVTLEQRWDKIFECDNAEKVVYVDVVVDREVACVDEKEAVCDWGRVDDGVIWFRSAQNNEGQDSRLLGLNVLVVERMRWEQERVGFRYNEFERQVKVKRTEEFEGKGEWRKFGCYVLVERFVFKRMDGSVLLTHDFRHTSQIRCKWE</sequence>
<gene>
    <name evidence="1" type="ORF">L484_026553</name>
</gene>